<dbReference type="GO" id="GO:0006313">
    <property type="term" value="P:DNA transposition"/>
    <property type="evidence" value="ECO:0007669"/>
    <property type="project" value="InterPro"/>
</dbReference>
<dbReference type="Pfam" id="PF01609">
    <property type="entry name" value="DDE_Tnp_1"/>
    <property type="match status" value="1"/>
</dbReference>
<dbReference type="InterPro" id="IPR047658">
    <property type="entry name" value="IS4-like_transpos"/>
</dbReference>
<gene>
    <name evidence="2" type="ORF">IQ249_09505</name>
</gene>
<dbReference type="InterPro" id="IPR012337">
    <property type="entry name" value="RNaseH-like_sf"/>
</dbReference>
<feature type="domain" description="Transposase IS4-like" evidence="1">
    <location>
        <begin position="134"/>
        <end position="298"/>
    </location>
</feature>
<organism evidence="2 3">
    <name type="scientific">Lusitaniella coriacea LEGE 07157</name>
    <dbReference type="NCBI Taxonomy" id="945747"/>
    <lineage>
        <taxon>Bacteria</taxon>
        <taxon>Bacillati</taxon>
        <taxon>Cyanobacteriota</taxon>
        <taxon>Cyanophyceae</taxon>
        <taxon>Spirulinales</taxon>
        <taxon>Lusitaniellaceae</taxon>
        <taxon>Lusitaniella</taxon>
    </lineage>
</organism>
<proteinExistence type="predicted"/>
<sequence>MLPELYRTHLSKYLSQAQLVTIEILVWLLQVHKEVKIERLAAHFPLPIKYESRRRHLQRLFKLPALSVKLIWLPIIQGIIAQKYGDSQRIYIVLDRTQWQDKNLFVVGIVIGKRALPIYWQFLEKRGASNYQEQKALLKPVFKRLKKYEIVVLGDREFHSVILAQWLRKKKVYFVLRQKKDTNIKMPRQDYQQLSALISPGERRFFQKIPVTKAWGYSEVSMGIYWKRKYRGMGGKEPWYLLTNLPSLEEAVKSYKKRMGIEAMFKDCKTGGYNLEGSKASFERLTRLVLLLAIAYTLATSIGQAIRLKGQEQYIGRCRKVKQTITKNSNFWIGLYGTNWVISHEFLKEAVEELMRLTPNKLLFYLRGQRAMTLIQQAF</sequence>
<dbReference type="Proteomes" id="UP000654482">
    <property type="component" value="Unassembled WGS sequence"/>
</dbReference>
<evidence type="ECO:0000313" key="3">
    <source>
        <dbReference type="Proteomes" id="UP000654482"/>
    </source>
</evidence>
<dbReference type="EMBL" id="JADEWZ010000011">
    <property type="protein sequence ID" value="MBE9116130.1"/>
    <property type="molecule type" value="Genomic_DNA"/>
</dbReference>
<protein>
    <submittedName>
        <fullName evidence="2">IS4 family transposase</fullName>
    </submittedName>
</protein>
<dbReference type="NCBIfam" id="NF033591">
    <property type="entry name" value="transpos_IS4_2"/>
    <property type="match status" value="1"/>
</dbReference>
<accession>A0A8J7JA97</accession>
<reference evidence="2" key="1">
    <citation type="submission" date="2020-10" db="EMBL/GenBank/DDBJ databases">
        <authorList>
            <person name="Castelo-Branco R."/>
            <person name="Eusebio N."/>
            <person name="Adriana R."/>
            <person name="Vieira A."/>
            <person name="Brugerolle De Fraissinette N."/>
            <person name="Rezende De Castro R."/>
            <person name="Schneider M.P."/>
            <person name="Vasconcelos V."/>
            <person name="Leao P.N."/>
        </authorList>
    </citation>
    <scope>NUCLEOTIDE SEQUENCE</scope>
    <source>
        <strain evidence="2">LEGE 07157</strain>
    </source>
</reference>
<comment type="caution">
    <text evidence="2">The sequence shown here is derived from an EMBL/GenBank/DDBJ whole genome shotgun (WGS) entry which is preliminary data.</text>
</comment>
<dbReference type="GO" id="GO:0003677">
    <property type="term" value="F:DNA binding"/>
    <property type="evidence" value="ECO:0007669"/>
    <property type="project" value="InterPro"/>
</dbReference>
<dbReference type="InterPro" id="IPR002559">
    <property type="entry name" value="Transposase_11"/>
</dbReference>
<dbReference type="Gene3D" id="3.90.350.10">
    <property type="entry name" value="Transposase Inhibitor Protein From Tn5, Chain A, domain 1"/>
    <property type="match status" value="1"/>
</dbReference>
<dbReference type="RefSeq" id="WP_194029218.1">
    <property type="nucleotide sequence ID" value="NZ_JADEWZ010000011.1"/>
</dbReference>
<dbReference type="GO" id="GO:0004803">
    <property type="term" value="F:transposase activity"/>
    <property type="evidence" value="ECO:0007669"/>
    <property type="project" value="InterPro"/>
</dbReference>
<dbReference type="AlphaFoldDB" id="A0A8J7JA97"/>
<name>A0A8J7JA97_9CYAN</name>
<dbReference type="SUPFAM" id="SSF53098">
    <property type="entry name" value="Ribonuclease H-like"/>
    <property type="match status" value="1"/>
</dbReference>
<evidence type="ECO:0000313" key="2">
    <source>
        <dbReference type="EMBL" id="MBE9116130.1"/>
    </source>
</evidence>
<evidence type="ECO:0000259" key="1">
    <source>
        <dbReference type="Pfam" id="PF01609"/>
    </source>
</evidence>
<keyword evidence="3" id="KW-1185">Reference proteome</keyword>